<sequence>MVACRLAQKCVCCLCTHLPPNCQYADRQLISNVSHRCCAERPSLQACPLIPRRAYAARGWLHECGIPRLSTSTHCRARADSHEPHHDNRLSVWMKRLKTGESQCSRGPFIQHVQAGRFQQLVYSTRLIRKRIR</sequence>
<organism evidence="1 2">
    <name type="scientific">Plenodomus tracheiphilus IPT5</name>
    <dbReference type="NCBI Taxonomy" id="1408161"/>
    <lineage>
        <taxon>Eukaryota</taxon>
        <taxon>Fungi</taxon>
        <taxon>Dikarya</taxon>
        <taxon>Ascomycota</taxon>
        <taxon>Pezizomycotina</taxon>
        <taxon>Dothideomycetes</taxon>
        <taxon>Pleosporomycetidae</taxon>
        <taxon>Pleosporales</taxon>
        <taxon>Pleosporineae</taxon>
        <taxon>Leptosphaeriaceae</taxon>
        <taxon>Plenodomus</taxon>
    </lineage>
</organism>
<reference evidence="1" key="1">
    <citation type="submission" date="2020-01" db="EMBL/GenBank/DDBJ databases">
        <authorList>
            <consortium name="DOE Joint Genome Institute"/>
            <person name="Haridas S."/>
            <person name="Albert R."/>
            <person name="Binder M."/>
            <person name="Bloem J."/>
            <person name="Labutti K."/>
            <person name="Salamov A."/>
            <person name="Andreopoulos B."/>
            <person name="Baker S.E."/>
            <person name="Barry K."/>
            <person name="Bills G."/>
            <person name="Bluhm B.H."/>
            <person name="Cannon C."/>
            <person name="Castanera R."/>
            <person name="Culley D.E."/>
            <person name="Daum C."/>
            <person name="Ezra D."/>
            <person name="Gonzalez J.B."/>
            <person name="Henrissat B."/>
            <person name="Kuo A."/>
            <person name="Liang C."/>
            <person name="Lipzen A."/>
            <person name="Lutzoni F."/>
            <person name="Magnuson J."/>
            <person name="Mondo S."/>
            <person name="Nolan M."/>
            <person name="Ohm R."/>
            <person name="Pangilinan J."/>
            <person name="Park H.-J."/>
            <person name="Ramirez L."/>
            <person name="Alfaro M."/>
            <person name="Sun H."/>
            <person name="Tritt A."/>
            <person name="Yoshinaga Y."/>
            <person name="Zwiers L.-H."/>
            <person name="Turgeon B.G."/>
            <person name="Goodwin S.B."/>
            <person name="Spatafora J.W."/>
            <person name="Crous P.W."/>
            <person name="Grigoriev I.V."/>
        </authorList>
    </citation>
    <scope>NUCLEOTIDE SEQUENCE</scope>
    <source>
        <strain evidence="1">IPT5</strain>
    </source>
</reference>
<evidence type="ECO:0000313" key="2">
    <source>
        <dbReference type="Proteomes" id="UP000799423"/>
    </source>
</evidence>
<evidence type="ECO:0000313" key="1">
    <source>
        <dbReference type="EMBL" id="KAF2848651.1"/>
    </source>
</evidence>
<protein>
    <submittedName>
        <fullName evidence="1">Uncharacterized protein</fullName>
    </submittedName>
</protein>
<name>A0A6A7AZD0_9PLEO</name>
<dbReference type="AlphaFoldDB" id="A0A6A7AZD0"/>
<dbReference type="OrthoDB" id="10629062at2759"/>
<keyword evidence="2" id="KW-1185">Reference proteome</keyword>
<accession>A0A6A7AZD0</accession>
<gene>
    <name evidence="1" type="ORF">T440DRAFT_150627</name>
</gene>
<dbReference type="Proteomes" id="UP000799423">
    <property type="component" value="Unassembled WGS sequence"/>
</dbReference>
<dbReference type="EMBL" id="MU006316">
    <property type="protein sequence ID" value="KAF2848651.1"/>
    <property type="molecule type" value="Genomic_DNA"/>
</dbReference>
<proteinExistence type="predicted"/>